<keyword evidence="3" id="KW-0804">Transcription</keyword>
<dbReference type="SUPFAM" id="SSF50784">
    <property type="entry name" value="Transcription factor IIA (TFIIA), beta-barrel domain"/>
    <property type="match status" value="1"/>
</dbReference>
<dbReference type="CDD" id="cd07976">
    <property type="entry name" value="TFIIA_alpha_beta_like"/>
    <property type="match status" value="1"/>
</dbReference>
<comment type="subcellular location">
    <subcellularLocation>
        <location evidence="1">Nucleus</location>
    </subcellularLocation>
</comment>
<organism evidence="6 7">
    <name type="scientific">Basidiobolus ranarum</name>
    <dbReference type="NCBI Taxonomy" id="34480"/>
    <lineage>
        <taxon>Eukaryota</taxon>
        <taxon>Fungi</taxon>
        <taxon>Fungi incertae sedis</taxon>
        <taxon>Zoopagomycota</taxon>
        <taxon>Entomophthoromycotina</taxon>
        <taxon>Basidiobolomycetes</taxon>
        <taxon>Basidiobolales</taxon>
        <taxon>Basidiobolaceae</taxon>
        <taxon>Basidiobolus</taxon>
    </lineage>
</organism>
<dbReference type="Pfam" id="PF03153">
    <property type="entry name" value="TFIIA"/>
    <property type="match status" value="2"/>
</dbReference>
<dbReference type="PANTHER" id="PTHR12694:SF8">
    <property type="entry name" value="TRANSCRIPTION INITIATION FACTOR IIA SUBUNIT 1"/>
    <property type="match status" value="1"/>
</dbReference>
<dbReference type="InterPro" id="IPR009088">
    <property type="entry name" value="TFIIA_b-brl"/>
</dbReference>
<feature type="compositionally biased region" description="Acidic residues" evidence="5">
    <location>
        <begin position="209"/>
        <end position="259"/>
    </location>
</feature>
<feature type="compositionally biased region" description="Polar residues" evidence="5">
    <location>
        <begin position="163"/>
        <end position="185"/>
    </location>
</feature>
<dbReference type="EMBL" id="JASJQH010000084">
    <property type="protein sequence ID" value="KAK9767328.1"/>
    <property type="molecule type" value="Genomic_DNA"/>
</dbReference>
<dbReference type="Proteomes" id="UP001479436">
    <property type="component" value="Unassembled WGS sequence"/>
</dbReference>
<proteinExistence type="inferred from homology"/>
<protein>
    <submittedName>
        <fullName evidence="6">Transcription factor IIA subunit alpha, variant 2</fullName>
    </submittedName>
</protein>
<evidence type="ECO:0000256" key="1">
    <source>
        <dbReference type="ARBA" id="ARBA00004123"/>
    </source>
</evidence>
<evidence type="ECO:0000256" key="5">
    <source>
        <dbReference type="SAM" id="MobiDB-lite"/>
    </source>
</evidence>
<dbReference type="InterPro" id="IPR004855">
    <property type="entry name" value="TFIIA_asu/bsu"/>
</dbReference>
<comment type="similarity">
    <text evidence="2">Belongs to the TFIIA subunit 1 family.</text>
</comment>
<accession>A0ABR2X0Q2</accession>
<feature type="region of interest" description="Disordered" evidence="5">
    <location>
        <begin position="160"/>
        <end position="185"/>
    </location>
</feature>
<keyword evidence="4" id="KW-0539">Nucleus</keyword>
<evidence type="ECO:0000313" key="6">
    <source>
        <dbReference type="EMBL" id="KAK9767328.1"/>
    </source>
</evidence>
<evidence type="ECO:0000256" key="3">
    <source>
        <dbReference type="ARBA" id="ARBA00023163"/>
    </source>
</evidence>
<evidence type="ECO:0000256" key="2">
    <source>
        <dbReference type="ARBA" id="ARBA00010059"/>
    </source>
</evidence>
<feature type="region of interest" description="Disordered" evidence="5">
    <location>
        <begin position="129"/>
        <end position="148"/>
    </location>
</feature>
<evidence type="ECO:0000313" key="7">
    <source>
        <dbReference type="Proteomes" id="UP001479436"/>
    </source>
</evidence>
<reference evidence="6 7" key="1">
    <citation type="submission" date="2023-04" db="EMBL/GenBank/DDBJ databases">
        <title>Genome of Basidiobolus ranarum AG-B5.</title>
        <authorList>
            <person name="Stajich J.E."/>
            <person name="Carter-House D."/>
            <person name="Gryganskyi A."/>
        </authorList>
    </citation>
    <scope>NUCLEOTIDE SEQUENCE [LARGE SCALE GENOMIC DNA]</scope>
    <source>
        <strain evidence="6 7">AG-B5</strain>
    </source>
</reference>
<keyword evidence="7" id="KW-1185">Reference proteome</keyword>
<evidence type="ECO:0000256" key="4">
    <source>
        <dbReference type="ARBA" id="ARBA00023242"/>
    </source>
</evidence>
<dbReference type="Gene3D" id="1.10.287.100">
    <property type="match status" value="1"/>
</dbReference>
<feature type="region of interest" description="Disordered" evidence="5">
    <location>
        <begin position="198"/>
        <end position="259"/>
    </location>
</feature>
<dbReference type="Gene3D" id="2.30.18.10">
    <property type="entry name" value="Transcription factor IIA (TFIIA), beta-barrel domain"/>
    <property type="match status" value="1"/>
</dbReference>
<name>A0ABR2X0Q2_9FUNG</name>
<dbReference type="PANTHER" id="PTHR12694">
    <property type="entry name" value="TRANSCRIPTION INITIATION FACTOR IIA SUBUNIT 1"/>
    <property type="match status" value="1"/>
</dbReference>
<dbReference type="SUPFAM" id="SSF47396">
    <property type="entry name" value="Transcription factor IIA (TFIIA), alpha-helical domain"/>
    <property type="match status" value="1"/>
</dbReference>
<comment type="caution">
    <text evidence="6">The sequence shown here is derived from an EMBL/GenBank/DDBJ whole genome shotgun (WGS) entry which is preliminary data.</text>
</comment>
<sequence>MSNSIVAGVYRHVIDEVISTVQKDFEDMGVDESILQELQRSWETKIANARVANFVVSEPQVPEGYTNAYYDETGNPVQYTEQYAHAPPPTEGQEYAYAEQYQQQQSHGVAAANLATLASASSALKQDNGVGAPQTYMPPRPEEQTQIPQQAAASYYNTIMLPSGSNGEQNSNHNIPQTDGSSDMSTQEIDALIASRALAKSSRKIPQVDGEDDDDEDEDEDEEGEEDVEEAEPVVDSEDAINSDLDDTDDDDRGEDGGEEMEHIVLCQYDKVTRTKNKWKCVLKDGIMLVNGKDYLFHKVNGDFEW</sequence>
<gene>
    <name evidence="6" type="primary">TOA1_1</name>
    <name evidence="6" type="ORF">K7432_002949</name>
</gene>
<dbReference type="SMART" id="SM01371">
    <property type="entry name" value="TFIIA"/>
    <property type="match status" value="1"/>
</dbReference>